<evidence type="ECO:0000313" key="2">
    <source>
        <dbReference type="Proteomes" id="UP000325440"/>
    </source>
</evidence>
<proteinExistence type="predicted"/>
<protein>
    <submittedName>
        <fullName evidence="1">Uncharacterized protein</fullName>
    </submittedName>
</protein>
<dbReference type="OrthoDB" id="275353at2759"/>
<organism evidence="1 2">
    <name type="scientific">Cinara cedri</name>
    <dbReference type="NCBI Taxonomy" id="506608"/>
    <lineage>
        <taxon>Eukaryota</taxon>
        <taxon>Metazoa</taxon>
        <taxon>Ecdysozoa</taxon>
        <taxon>Arthropoda</taxon>
        <taxon>Hexapoda</taxon>
        <taxon>Insecta</taxon>
        <taxon>Pterygota</taxon>
        <taxon>Neoptera</taxon>
        <taxon>Paraneoptera</taxon>
        <taxon>Hemiptera</taxon>
        <taxon>Sternorrhyncha</taxon>
        <taxon>Aphidomorpha</taxon>
        <taxon>Aphidoidea</taxon>
        <taxon>Aphididae</taxon>
        <taxon>Lachninae</taxon>
        <taxon>Cinara</taxon>
    </lineage>
</organism>
<keyword evidence="2" id="KW-1185">Reference proteome</keyword>
<dbReference type="AlphaFoldDB" id="A0A5E4MN57"/>
<evidence type="ECO:0000313" key="1">
    <source>
        <dbReference type="EMBL" id="VVC33719.1"/>
    </source>
</evidence>
<reference evidence="1 2" key="1">
    <citation type="submission" date="2019-08" db="EMBL/GenBank/DDBJ databases">
        <authorList>
            <person name="Alioto T."/>
            <person name="Alioto T."/>
            <person name="Gomez Garrido J."/>
        </authorList>
    </citation>
    <scope>NUCLEOTIDE SEQUENCE [LARGE SCALE GENOMIC DNA]</scope>
</reference>
<dbReference type="EMBL" id="CABPRJ010000973">
    <property type="protein sequence ID" value="VVC33719.1"/>
    <property type="molecule type" value="Genomic_DNA"/>
</dbReference>
<dbReference type="Proteomes" id="UP000325440">
    <property type="component" value="Unassembled WGS sequence"/>
</dbReference>
<sequence length="115" mass="12721">MKLGWVKTEKSVYRISTVSPSVKKIRLEETLSTTTKIIPFMTSVLTPHVGLSAVQSTSSATVTENIDTLRYALDGGELLPRQDDVKPLMLTGDYNVNFATDTSVKLIEFLQQLNS</sequence>
<gene>
    <name evidence="1" type="ORF">CINCED_3A019908</name>
</gene>
<accession>A0A5E4MN57</accession>
<name>A0A5E4MN57_9HEMI</name>